<accession>A0A6H1ZF02</accession>
<reference evidence="1" key="1">
    <citation type="submission" date="2020-03" db="EMBL/GenBank/DDBJ databases">
        <title>The deep terrestrial virosphere.</title>
        <authorList>
            <person name="Holmfeldt K."/>
            <person name="Nilsson E."/>
            <person name="Simone D."/>
            <person name="Lopez-Fernandez M."/>
            <person name="Wu X."/>
            <person name="de Brujin I."/>
            <person name="Lundin D."/>
            <person name="Andersson A."/>
            <person name="Bertilsson S."/>
            <person name="Dopson M."/>
        </authorList>
    </citation>
    <scope>NUCLEOTIDE SEQUENCE</scope>
    <source>
        <strain evidence="1">TM448A00289</strain>
        <strain evidence="2">TM448B00173</strain>
    </source>
</reference>
<dbReference type="AlphaFoldDB" id="A0A6H1ZF02"/>
<dbReference type="EMBL" id="MT144595">
    <property type="protein sequence ID" value="QJH94071.1"/>
    <property type="molecule type" value="Genomic_DNA"/>
</dbReference>
<organism evidence="1">
    <name type="scientific">viral metagenome</name>
    <dbReference type="NCBI Taxonomy" id="1070528"/>
    <lineage>
        <taxon>unclassified sequences</taxon>
        <taxon>metagenomes</taxon>
        <taxon>organismal metagenomes</taxon>
    </lineage>
</organism>
<sequence>MGIPLEVKMDENKCELCGATATHFCECIACQAAAGEDDHGRRPNDELGDGRWLCDVCSL</sequence>
<evidence type="ECO:0000313" key="2">
    <source>
        <dbReference type="EMBL" id="QJH94071.1"/>
    </source>
</evidence>
<gene>
    <name evidence="1" type="ORF">TM448A00289_0024</name>
    <name evidence="2" type="ORF">TM448B00173_0041</name>
</gene>
<dbReference type="EMBL" id="MT144000">
    <property type="protein sequence ID" value="QJA45957.1"/>
    <property type="molecule type" value="Genomic_DNA"/>
</dbReference>
<protein>
    <submittedName>
        <fullName evidence="1">Uncharacterized protein</fullName>
    </submittedName>
</protein>
<evidence type="ECO:0000313" key="1">
    <source>
        <dbReference type="EMBL" id="QJA45957.1"/>
    </source>
</evidence>
<proteinExistence type="predicted"/>
<name>A0A6H1ZF02_9ZZZZ</name>